<evidence type="ECO:0000256" key="1">
    <source>
        <dbReference type="ARBA" id="ARBA00010838"/>
    </source>
</evidence>
<dbReference type="InterPro" id="IPR033132">
    <property type="entry name" value="GH_1_N_CS"/>
</dbReference>
<organism evidence="5 6">
    <name type="scientific">Intestinibaculum porci</name>
    <dbReference type="NCBI Taxonomy" id="2487118"/>
    <lineage>
        <taxon>Bacteria</taxon>
        <taxon>Bacillati</taxon>
        <taxon>Bacillota</taxon>
        <taxon>Erysipelotrichia</taxon>
        <taxon>Erysipelotrichales</taxon>
        <taxon>Erysipelotrichaceae</taxon>
        <taxon>Intestinibaculum</taxon>
    </lineage>
</organism>
<keyword evidence="2" id="KW-0378">Hydrolase</keyword>
<dbReference type="GO" id="GO:0016052">
    <property type="term" value="P:carbohydrate catabolic process"/>
    <property type="evidence" value="ECO:0007669"/>
    <property type="project" value="TreeGrafter"/>
</dbReference>
<dbReference type="OrthoDB" id="1638603at2"/>
<keyword evidence="3" id="KW-0326">Glycosidase</keyword>
<dbReference type="KEGG" id="ebm:SG0102_18500"/>
<evidence type="ECO:0000256" key="3">
    <source>
        <dbReference type="ARBA" id="ARBA00023295"/>
    </source>
</evidence>
<evidence type="ECO:0000313" key="6">
    <source>
        <dbReference type="Proteomes" id="UP000268059"/>
    </source>
</evidence>
<dbReference type="SUPFAM" id="SSF51445">
    <property type="entry name" value="(Trans)glycosidases"/>
    <property type="match status" value="1"/>
</dbReference>
<accession>A0A3G9J8C5</accession>
<dbReference type="EMBL" id="AP019309">
    <property type="protein sequence ID" value="BBH26916.1"/>
    <property type="molecule type" value="Genomic_DNA"/>
</dbReference>
<dbReference type="GO" id="GO:0008422">
    <property type="term" value="F:beta-glucosidase activity"/>
    <property type="evidence" value="ECO:0007669"/>
    <property type="project" value="TreeGrafter"/>
</dbReference>
<dbReference type="RefSeq" id="WP_125119704.1">
    <property type="nucleotide sequence ID" value="NZ_AP019309.1"/>
</dbReference>
<dbReference type="PANTHER" id="PTHR10353:SF122">
    <property type="entry name" value="6-PHOSPHO-BETA-GLUCOSIDASE ASCB-RELATED"/>
    <property type="match status" value="1"/>
</dbReference>
<name>A0A3G9J8C5_9FIRM</name>
<dbReference type="GO" id="GO:0005829">
    <property type="term" value="C:cytosol"/>
    <property type="evidence" value="ECO:0007669"/>
    <property type="project" value="TreeGrafter"/>
</dbReference>
<dbReference type="FunFam" id="3.20.20.80:FF:000004">
    <property type="entry name" value="Beta-glucosidase 6-phospho-beta-glucosidase"/>
    <property type="match status" value="1"/>
</dbReference>
<evidence type="ECO:0000256" key="2">
    <source>
        <dbReference type="ARBA" id="ARBA00022801"/>
    </source>
</evidence>
<dbReference type="Pfam" id="PF00232">
    <property type="entry name" value="Glyco_hydro_1"/>
    <property type="match status" value="1"/>
</dbReference>
<keyword evidence="6" id="KW-1185">Reference proteome</keyword>
<comment type="similarity">
    <text evidence="1 4">Belongs to the glycosyl hydrolase 1 family.</text>
</comment>
<dbReference type="PANTHER" id="PTHR10353">
    <property type="entry name" value="GLYCOSYL HYDROLASE"/>
    <property type="match status" value="1"/>
</dbReference>
<evidence type="ECO:0000313" key="5">
    <source>
        <dbReference type="EMBL" id="BBH26916.1"/>
    </source>
</evidence>
<dbReference type="InParanoid" id="A0A3G9J8C5"/>
<protein>
    <submittedName>
        <fullName evidence="5">6-phospho-beta-glucosidase</fullName>
    </submittedName>
</protein>
<dbReference type="Proteomes" id="UP000268059">
    <property type="component" value="Chromosome"/>
</dbReference>
<dbReference type="InterPro" id="IPR017853">
    <property type="entry name" value="GH"/>
</dbReference>
<reference evidence="5 6" key="1">
    <citation type="submission" date="2018-11" db="EMBL/GenBank/DDBJ databases">
        <title>Novel Erysipelotrichaceae bacterium isolated from small intestine of a swine.</title>
        <authorList>
            <person name="Kim J.S."/>
            <person name="Choe H."/>
            <person name="Lee Y.R."/>
            <person name="Kim K.M."/>
            <person name="Park D.S."/>
        </authorList>
    </citation>
    <scope>NUCLEOTIDE SEQUENCE [LARGE SCALE GENOMIC DNA]</scope>
    <source>
        <strain evidence="5 6">SG0102</strain>
    </source>
</reference>
<dbReference type="InterPro" id="IPR001360">
    <property type="entry name" value="Glyco_hydro_1"/>
</dbReference>
<dbReference type="PRINTS" id="PR00131">
    <property type="entry name" value="GLHYDRLASE1"/>
</dbReference>
<dbReference type="PROSITE" id="PS00653">
    <property type="entry name" value="GLYCOSYL_HYDROL_F1_2"/>
    <property type="match status" value="1"/>
</dbReference>
<gene>
    <name evidence="5" type="primary">bglA_1</name>
    <name evidence="5" type="ORF">SG0102_18500</name>
</gene>
<dbReference type="Gene3D" id="3.20.20.80">
    <property type="entry name" value="Glycosidases"/>
    <property type="match status" value="1"/>
</dbReference>
<evidence type="ECO:0000256" key="4">
    <source>
        <dbReference type="RuleBase" id="RU003690"/>
    </source>
</evidence>
<proteinExistence type="inferred from homology"/>
<dbReference type="AlphaFoldDB" id="A0A3G9J8C5"/>
<sequence length="444" mass="51848">MLKEGFLWGGAVTAHQSEGGHTMYGKVRAVCDNICQPEFGDFKDGIDEIHRYEEDFALFEECGFTCYRFSIDWSRVSPDGIHFNEEALEYYDRFIDALIAYGMEPMCSLYHFEMPQVLMDEYNGFYSRKVVDMFVNYAYKMIDRYGDRVKKWISFNEQNGIAFINDEKFLYGAKCPEGVDFQTFVNQLIHNTFVAHALVAKKVHTIKDAQILGMIIYAPVQAKTCDPRDVRAAMDHNAITEQYLYMFTHGEYLPYIYQKMIKEDKLPEMEAGDLQLLKENTVDMLSLSYYFSHAYSAQEGECKNPYLKESEWGWPIDPTGLYLGLRDIYDRYRLPIMVVENGLGAKDILENGTVYDDYRIDYMRAHIQAVKEAVSDGVDCRGYLMWGPIDILSSHGEMAKRYGIIYVNREDHDLKDMKRYRKKSFTWYQKVIASNGEKRYYSQC</sequence>